<keyword evidence="4" id="KW-0547">Nucleotide-binding</keyword>
<evidence type="ECO:0000256" key="7">
    <source>
        <dbReference type="ARBA" id="ARBA00023204"/>
    </source>
</evidence>
<dbReference type="Gene3D" id="3.40.50.300">
    <property type="entry name" value="P-loop containing nucleotide triphosphate hydrolases"/>
    <property type="match status" value="2"/>
</dbReference>
<organism evidence="11 12">
    <name type="scientific">Thermocrinis albus (strain DSM 14484 / JCM 11386 / HI 11/12)</name>
    <dbReference type="NCBI Taxonomy" id="638303"/>
    <lineage>
        <taxon>Bacteria</taxon>
        <taxon>Pseudomonadati</taxon>
        <taxon>Aquificota</taxon>
        <taxon>Aquificia</taxon>
        <taxon>Aquificales</taxon>
        <taxon>Aquificaceae</taxon>
        <taxon>Thermocrinis</taxon>
    </lineage>
</organism>
<dbReference type="InterPro" id="IPR003395">
    <property type="entry name" value="RecF/RecN/SMC_N"/>
</dbReference>
<evidence type="ECO:0000256" key="5">
    <source>
        <dbReference type="ARBA" id="ARBA00022763"/>
    </source>
</evidence>
<keyword evidence="12" id="KW-1185">Reference proteome</keyword>
<dbReference type="EMBL" id="CP001931">
    <property type="protein sequence ID" value="ADC89834.1"/>
    <property type="molecule type" value="Genomic_DNA"/>
</dbReference>
<name>D3SM54_THEAH</name>
<evidence type="ECO:0000313" key="11">
    <source>
        <dbReference type="EMBL" id="ADC89834.1"/>
    </source>
</evidence>
<dbReference type="GO" id="GO:0006310">
    <property type="term" value="P:DNA recombination"/>
    <property type="evidence" value="ECO:0007669"/>
    <property type="project" value="InterPro"/>
</dbReference>
<dbReference type="PANTHER" id="PTHR11059:SF0">
    <property type="entry name" value="DNA REPAIR PROTEIN RECN"/>
    <property type="match status" value="1"/>
</dbReference>
<evidence type="ECO:0000256" key="8">
    <source>
        <dbReference type="ARBA" id="ARBA00033408"/>
    </source>
</evidence>
<dbReference type="GO" id="GO:0043590">
    <property type="term" value="C:bacterial nucleoid"/>
    <property type="evidence" value="ECO:0007669"/>
    <property type="project" value="TreeGrafter"/>
</dbReference>
<dbReference type="KEGG" id="tal:Thal_1202"/>
<evidence type="ECO:0000256" key="9">
    <source>
        <dbReference type="SAM" id="Coils"/>
    </source>
</evidence>
<dbReference type="HOGENOM" id="CLU_018297_3_0_0"/>
<keyword evidence="5" id="KW-0227">DNA damage</keyword>
<evidence type="ECO:0000256" key="6">
    <source>
        <dbReference type="ARBA" id="ARBA00022840"/>
    </source>
</evidence>
<comment type="function">
    <text evidence="1">May be involved in recombinational repair of damaged DNA.</text>
</comment>
<evidence type="ECO:0000313" key="12">
    <source>
        <dbReference type="Proteomes" id="UP000002043"/>
    </source>
</evidence>
<keyword evidence="7" id="KW-0234">DNA repair</keyword>
<dbReference type="PANTHER" id="PTHR11059">
    <property type="entry name" value="DNA REPAIR PROTEIN RECN"/>
    <property type="match status" value="1"/>
</dbReference>
<proteinExistence type="inferred from homology"/>
<accession>D3SM54</accession>
<dbReference type="GO" id="GO:0009432">
    <property type="term" value="P:SOS response"/>
    <property type="evidence" value="ECO:0007669"/>
    <property type="project" value="TreeGrafter"/>
</dbReference>
<feature type="domain" description="RecF/RecN/SMC N-terminal" evidence="10">
    <location>
        <begin position="62"/>
        <end position="454"/>
    </location>
</feature>
<dbReference type="Proteomes" id="UP000002043">
    <property type="component" value="Chromosome"/>
</dbReference>
<dbReference type="Pfam" id="PF02463">
    <property type="entry name" value="SMC_N"/>
    <property type="match status" value="1"/>
</dbReference>
<dbReference type="InterPro" id="IPR027417">
    <property type="entry name" value="P-loop_NTPase"/>
</dbReference>
<evidence type="ECO:0000256" key="3">
    <source>
        <dbReference type="ARBA" id="ARBA00021315"/>
    </source>
</evidence>
<reference evidence="12" key="1">
    <citation type="journal article" date="2010" name="Stand. Genomic Sci.">
        <title>Complete genome sequence of Thermocrinis albus type strain (HI 11/12T).</title>
        <authorList>
            <person name="Wirth R."/>
            <person name="Sikorski J."/>
            <person name="Brambilla E."/>
            <person name="Misra M."/>
            <person name="Lapidus A."/>
            <person name="Copeland A."/>
            <person name="Nolan M."/>
            <person name="Lucas S."/>
            <person name="Chen F."/>
            <person name="Tice H."/>
            <person name="Cheng J.F."/>
            <person name="Han C."/>
            <person name="Detter J.C."/>
            <person name="Tapia R."/>
            <person name="Bruce D."/>
            <person name="Goodwin L."/>
            <person name="Pitluck S."/>
            <person name="Pati A."/>
            <person name="Anderson I."/>
            <person name="Ivanova N."/>
            <person name="Mavromatis K."/>
            <person name="Mikhailova N."/>
            <person name="Chen A."/>
            <person name="Palaniappan K."/>
            <person name="Bilek Y."/>
            <person name="Hader T."/>
            <person name="Land M."/>
            <person name="Hauser L."/>
            <person name="Chang Y.J."/>
            <person name="Jeffries C.D."/>
            <person name="Tindall B.J."/>
            <person name="Rohde M."/>
            <person name="Goker M."/>
            <person name="Bristow J."/>
            <person name="Eisen J.A."/>
            <person name="Markowitz V."/>
            <person name="Hugenholtz P."/>
            <person name="Kyrpides N.C."/>
            <person name="Klenk H.P."/>
        </authorList>
    </citation>
    <scope>NUCLEOTIDE SEQUENCE [LARGE SCALE GENOMIC DNA]</scope>
    <source>
        <strain evidence="12">DSM 14484 / JCM 11386 / HI 11/12</strain>
    </source>
</reference>
<dbReference type="eggNOG" id="COG0497">
    <property type="taxonomic scope" value="Bacteria"/>
</dbReference>
<dbReference type="PIRSF" id="PIRSF003128">
    <property type="entry name" value="RecN"/>
    <property type="match status" value="1"/>
</dbReference>
<dbReference type="RefSeq" id="WP_012992240.1">
    <property type="nucleotide sequence ID" value="NC_013894.1"/>
</dbReference>
<evidence type="ECO:0000259" key="10">
    <source>
        <dbReference type="Pfam" id="PF02463"/>
    </source>
</evidence>
<keyword evidence="9" id="KW-0175">Coiled coil</keyword>
<gene>
    <name evidence="11" type="ordered locus">Thal_1202</name>
</gene>
<feature type="coiled-coil region" evidence="9">
    <location>
        <begin position="290"/>
        <end position="338"/>
    </location>
</feature>
<dbReference type="STRING" id="638303.Thal_1202"/>
<evidence type="ECO:0000256" key="1">
    <source>
        <dbReference type="ARBA" id="ARBA00003618"/>
    </source>
</evidence>
<comment type="similarity">
    <text evidence="2">Belongs to the RecN family.</text>
</comment>
<evidence type="ECO:0000256" key="4">
    <source>
        <dbReference type="ARBA" id="ARBA00022741"/>
    </source>
</evidence>
<dbReference type="AlphaFoldDB" id="D3SM54"/>
<dbReference type="OrthoDB" id="9806954at2"/>
<dbReference type="InterPro" id="IPR004604">
    <property type="entry name" value="DNA_recomb/repair_RecN"/>
</dbReference>
<keyword evidence="6" id="KW-0067">ATP-binding</keyword>
<feature type="coiled-coil region" evidence="9">
    <location>
        <begin position="143"/>
        <end position="177"/>
    </location>
</feature>
<dbReference type="GO" id="GO:0006281">
    <property type="term" value="P:DNA repair"/>
    <property type="evidence" value="ECO:0007669"/>
    <property type="project" value="UniProtKB-KW"/>
</dbReference>
<sequence>MLLRLSIESFRLLKDVELNFSPGLNVITGETGSGKSMTFSAVRFLAGDEEESQEGTAVEMELELEEEEYVIRREIRRGRSRYYLNGMGSTAKVVKDILLRAILLQGQNDRLSFLKSHYQRDIYDTLAGTLPLRKEYQDLYDRYRKIRSRFEELSHRKKEKELRTKLLEEEIREIESIGLSAEEYERIKEYLEELSRKEKICRLAEEGVRCIDDKVLEGLSTLRKICRDIGIKTEDLEEFRERLIQLRSDLLSIIEDWDPHQLDLLNEKVYRVQRLERRYGMSYRQILSYLNDLKEELTVLSSLEEELQSLQEQLENLQEELTKKRERLAQERRRAKERVLYQINSLLADIGLTDRYLDVVLEEDEDPRFLLRGSGSTGVDFARFASGGEISRVALALFLVIPAKETYLLDEIDVGVSGHASLRLARFLKKLSKKMQLVVITHSPAVAAAGDTHFVAVREGDQVTIKEVGERRLEEIARLMGVVSPTTLKGAKELLEKVHAG</sequence>
<dbReference type="GO" id="GO:0005524">
    <property type="term" value="F:ATP binding"/>
    <property type="evidence" value="ECO:0007669"/>
    <property type="project" value="UniProtKB-KW"/>
</dbReference>
<dbReference type="SUPFAM" id="SSF52540">
    <property type="entry name" value="P-loop containing nucleoside triphosphate hydrolases"/>
    <property type="match status" value="1"/>
</dbReference>
<protein>
    <recommendedName>
        <fullName evidence="3">DNA repair protein RecN</fullName>
    </recommendedName>
    <alternativeName>
        <fullName evidence="8">Recombination protein N</fullName>
    </alternativeName>
</protein>
<evidence type="ECO:0000256" key="2">
    <source>
        <dbReference type="ARBA" id="ARBA00009441"/>
    </source>
</evidence>